<accession>A0AAV9NS68</accession>
<dbReference type="Gene3D" id="3.30.460.10">
    <property type="entry name" value="Beta Polymerase, domain 2"/>
    <property type="match status" value="1"/>
</dbReference>
<organism evidence="1 2">
    <name type="scientific">Exophiala bonariae</name>
    <dbReference type="NCBI Taxonomy" id="1690606"/>
    <lineage>
        <taxon>Eukaryota</taxon>
        <taxon>Fungi</taxon>
        <taxon>Dikarya</taxon>
        <taxon>Ascomycota</taxon>
        <taxon>Pezizomycotina</taxon>
        <taxon>Eurotiomycetes</taxon>
        <taxon>Chaetothyriomycetidae</taxon>
        <taxon>Chaetothyriales</taxon>
        <taxon>Herpotrichiellaceae</taxon>
        <taxon>Exophiala</taxon>
    </lineage>
</organism>
<dbReference type="PANTHER" id="PTHR34822">
    <property type="entry name" value="GRPB DOMAIN PROTEIN (AFU_ORTHOLOGUE AFUA_1G01530)"/>
    <property type="match status" value="1"/>
</dbReference>
<name>A0AAV9NS68_9EURO</name>
<dbReference type="AlphaFoldDB" id="A0AAV9NS68"/>
<keyword evidence="2" id="KW-1185">Reference proteome</keyword>
<dbReference type="RefSeq" id="XP_064711261.1">
    <property type="nucleotide sequence ID" value="XM_064848637.1"/>
</dbReference>
<comment type="caution">
    <text evidence="1">The sequence shown here is derived from an EMBL/GenBank/DDBJ whole genome shotgun (WGS) entry which is preliminary data.</text>
</comment>
<dbReference type="Proteomes" id="UP001358417">
    <property type="component" value="Unassembled WGS sequence"/>
</dbReference>
<dbReference type="InterPro" id="IPR043519">
    <property type="entry name" value="NT_sf"/>
</dbReference>
<dbReference type="EMBL" id="JAVRRD010000002">
    <property type="protein sequence ID" value="KAK5062989.1"/>
    <property type="molecule type" value="Genomic_DNA"/>
</dbReference>
<dbReference type="Pfam" id="PF04229">
    <property type="entry name" value="GrpB"/>
    <property type="match status" value="1"/>
</dbReference>
<dbReference type="SUPFAM" id="SSF81301">
    <property type="entry name" value="Nucleotidyltransferase"/>
    <property type="match status" value="1"/>
</dbReference>
<dbReference type="InterPro" id="IPR007344">
    <property type="entry name" value="GrpB/CoaE"/>
</dbReference>
<dbReference type="PANTHER" id="PTHR34822:SF1">
    <property type="entry name" value="GRPB FAMILY PROTEIN"/>
    <property type="match status" value="1"/>
</dbReference>
<evidence type="ECO:0000313" key="2">
    <source>
        <dbReference type="Proteomes" id="UP001358417"/>
    </source>
</evidence>
<proteinExistence type="predicted"/>
<reference evidence="1 2" key="1">
    <citation type="submission" date="2023-08" db="EMBL/GenBank/DDBJ databases">
        <title>Black Yeasts Isolated from many extreme environments.</title>
        <authorList>
            <person name="Coleine C."/>
            <person name="Stajich J.E."/>
            <person name="Selbmann L."/>
        </authorList>
    </citation>
    <scope>NUCLEOTIDE SEQUENCE [LARGE SCALE GENOMIC DNA]</scope>
    <source>
        <strain evidence="1 2">CCFEE 5792</strain>
    </source>
</reference>
<sequence>MDIISHPVVTILEYDPNWPIQFHIIAKKLKKYLDLCSVTYRLIEHVGSTAVPGLAAKPNIDIVITVPDAENAAKAREALVHEPSPEEHYKCYGDGGIHGRISMKPHVRNPLADQSVYIIREDDPAGQLVVRCHLALRNTLRLPELEAFKEEYGRVKLQLSKSAIDDVDYGQKKNPVIRKILKSGGVV</sequence>
<protein>
    <submittedName>
        <fullName evidence="1">Uncharacterized protein</fullName>
    </submittedName>
</protein>
<gene>
    <name evidence="1" type="ORF">LTR84_005065</name>
</gene>
<dbReference type="GeneID" id="89973243"/>
<evidence type="ECO:0000313" key="1">
    <source>
        <dbReference type="EMBL" id="KAK5062989.1"/>
    </source>
</evidence>